<organism evidence="1 2">
    <name type="scientific">Evansella tamaricis</name>
    <dbReference type="NCBI Taxonomy" id="2069301"/>
    <lineage>
        <taxon>Bacteria</taxon>
        <taxon>Bacillati</taxon>
        <taxon>Bacillota</taxon>
        <taxon>Bacilli</taxon>
        <taxon>Bacillales</taxon>
        <taxon>Bacillaceae</taxon>
        <taxon>Evansella</taxon>
    </lineage>
</organism>
<protein>
    <submittedName>
        <fullName evidence="1">Uncharacterized protein</fullName>
    </submittedName>
</protein>
<dbReference type="EMBL" id="JAHQCS010000057">
    <property type="protein sequence ID" value="MBU9711035.1"/>
    <property type="molecule type" value="Genomic_DNA"/>
</dbReference>
<keyword evidence="2" id="KW-1185">Reference proteome</keyword>
<accession>A0ABS6JF00</accession>
<evidence type="ECO:0000313" key="2">
    <source>
        <dbReference type="Proteomes" id="UP000784880"/>
    </source>
</evidence>
<sequence length="62" mass="6880">MENEVFYITYEEKDSGVGITIFESVVFALDAAADGHVFFGGVETTESNLETATQYVLYMLSE</sequence>
<name>A0ABS6JF00_9BACI</name>
<dbReference type="Proteomes" id="UP000784880">
    <property type="component" value="Unassembled WGS sequence"/>
</dbReference>
<proteinExistence type="predicted"/>
<comment type="caution">
    <text evidence="1">The sequence shown here is derived from an EMBL/GenBank/DDBJ whole genome shotgun (WGS) entry which is preliminary data.</text>
</comment>
<dbReference type="RefSeq" id="WP_217064926.1">
    <property type="nucleotide sequence ID" value="NZ_JAHQCS010000057.1"/>
</dbReference>
<reference evidence="1 2" key="1">
    <citation type="submission" date="2021-06" db="EMBL/GenBank/DDBJ databases">
        <title>Bacillus sp. RD4P76, an endophyte from a halophyte.</title>
        <authorList>
            <person name="Sun J.-Q."/>
        </authorList>
    </citation>
    <scope>NUCLEOTIDE SEQUENCE [LARGE SCALE GENOMIC DNA]</scope>
    <source>
        <strain evidence="1 2">CGMCC 1.15917</strain>
    </source>
</reference>
<evidence type="ECO:0000313" key="1">
    <source>
        <dbReference type="EMBL" id="MBU9711035.1"/>
    </source>
</evidence>
<gene>
    <name evidence="1" type="ORF">KS419_04700</name>
</gene>